<keyword evidence="7" id="KW-1185">Reference proteome</keyword>
<proteinExistence type="inferred from homology"/>
<dbReference type="Proteomes" id="UP000822476">
    <property type="component" value="Unassembled WGS sequence"/>
</dbReference>
<keyword evidence="3 5" id="KW-0808">Transferase</keyword>
<dbReference type="GO" id="GO:0008476">
    <property type="term" value="F:protein-tyrosine sulfotransferase activity"/>
    <property type="evidence" value="ECO:0007669"/>
    <property type="project" value="UniProtKB-EC"/>
</dbReference>
<protein>
    <recommendedName>
        <fullName evidence="2 5">Protein-tyrosine sulfotransferase</fullName>
        <ecNumber evidence="2 5">2.8.2.20</ecNumber>
    </recommendedName>
</protein>
<evidence type="ECO:0000256" key="1">
    <source>
        <dbReference type="ARBA" id="ARBA00009988"/>
    </source>
</evidence>
<comment type="function">
    <text evidence="5">Catalyzes the O-sulfation of tyrosine residues within acidic motifs of polypeptides, using 3'-phosphoadenylyl sulfate (PAPS) as cosubstrate.</text>
</comment>
<dbReference type="AlphaFoldDB" id="A0A8S9Z1N0"/>
<evidence type="ECO:0000256" key="3">
    <source>
        <dbReference type="ARBA" id="ARBA00022679"/>
    </source>
</evidence>
<gene>
    <name evidence="6" type="ORF">EG68_01706</name>
</gene>
<organism evidence="6 7">
    <name type="scientific">Paragonimus skrjabini miyazakii</name>
    <dbReference type="NCBI Taxonomy" id="59628"/>
    <lineage>
        <taxon>Eukaryota</taxon>
        <taxon>Metazoa</taxon>
        <taxon>Spiralia</taxon>
        <taxon>Lophotrochozoa</taxon>
        <taxon>Platyhelminthes</taxon>
        <taxon>Trematoda</taxon>
        <taxon>Digenea</taxon>
        <taxon>Plagiorchiida</taxon>
        <taxon>Troglotremata</taxon>
        <taxon>Troglotrematidae</taxon>
        <taxon>Paragonimus</taxon>
    </lineage>
</organism>
<evidence type="ECO:0000256" key="4">
    <source>
        <dbReference type="ARBA" id="ARBA00048460"/>
    </source>
</evidence>
<reference evidence="6" key="1">
    <citation type="submission" date="2019-07" db="EMBL/GenBank/DDBJ databases">
        <title>Annotation for the trematode Paragonimus miyazaki's.</title>
        <authorList>
            <person name="Choi Y.-J."/>
        </authorList>
    </citation>
    <scope>NUCLEOTIDE SEQUENCE</scope>
    <source>
        <strain evidence="6">Japan</strain>
    </source>
</reference>
<dbReference type="GO" id="GO:0005794">
    <property type="term" value="C:Golgi apparatus"/>
    <property type="evidence" value="ECO:0007669"/>
    <property type="project" value="TreeGrafter"/>
</dbReference>
<dbReference type="Gene3D" id="3.40.50.300">
    <property type="entry name" value="P-loop containing nucleotide triphosphate hydrolases"/>
    <property type="match status" value="1"/>
</dbReference>
<dbReference type="PANTHER" id="PTHR12788:SF10">
    <property type="entry name" value="PROTEIN-TYROSINE SULFOTRANSFERASE"/>
    <property type="match status" value="1"/>
</dbReference>
<dbReference type="SUPFAM" id="SSF52540">
    <property type="entry name" value="P-loop containing nucleoside triphosphate hydrolases"/>
    <property type="match status" value="1"/>
</dbReference>
<comment type="caution">
    <text evidence="6">The sequence shown here is derived from an EMBL/GenBank/DDBJ whole genome shotgun (WGS) entry which is preliminary data.</text>
</comment>
<comment type="similarity">
    <text evidence="1 5">Belongs to the protein sulfotransferase family.</text>
</comment>
<dbReference type="OrthoDB" id="545675at2759"/>
<evidence type="ECO:0000313" key="7">
    <source>
        <dbReference type="Proteomes" id="UP000822476"/>
    </source>
</evidence>
<evidence type="ECO:0000313" key="6">
    <source>
        <dbReference type="EMBL" id="KAF7260792.1"/>
    </source>
</evidence>
<sequence length="270" mass="30785">MIGSAELGTGLMRVMLDAHPQIRCGAEPMITLDLLNARHSMSKKKHQRGIQAGVLPEVFDQAVAAFILKTIEKMGPPADYLCHKQPLTFVYLKYLAELFPKAKFIHMLRDGRAAVASSMERHLTGNNTKRNMEKWNKLVTAFVKNCSHLGPWRCITIRYESLILDPEIETRKLFAYATFLTIPWDPIVLKHQTILENLTHLNPFEPSTKQLRRAIHSESLGKWANTDYLTKNPFMRVAHEEIPLLRVLGYANIGIPPNYHNLPVTLPELD</sequence>
<evidence type="ECO:0000256" key="2">
    <source>
        <dbReference type="ARBA" id="ARBA00013262"/>
    </source>
</evidence>
<dbReference type="InterPro" id="IPR026634">
    <property type="entry name" value="TPST-like"/>
</dbReference>
<dbReference type="EMBL" id="JTDE01000607">
    <property type="protein sequence ID" value="KAF7260792.1"/>
    <property type="molecule type" value="Genomic_DNA"/>
</dbReference>
<name>A0A8S9Z1N0_9TREM</name>
<dbReference type="EC" id="2.8.2.20" evidence="2 5"/>
<dbReference type="PANTHER" id="PTHR12788">
    <property type="entry name" value="PROTEIN-TYROSINE SULFOTRANSFERASE 2"/>
    <property type="match status" value="1"/>
</dbReference>
<accession>A0A8S9Z1N0</accession>
<comment type="catalytic activity">
    <reaction evidence="4 5">
        <text>L-tyrosyl-[protein] + 3'-phosphoadenylyl sulfate = O-sulfo-L-tyrosine-[protein] + adenosine 3',5'-bisphosphate + H(+)</text>
        <dbReference type="Rhea" id="RHEA:16801"/>
        <dbReference type="Rhea" id="RHEA-COMP:10136"/>
        <dbReference type="Rhea" id="RHEA-COMP:11688"/>
        <dbReference type="ChEBI" id="CHEBI:15378"/>
        <dbReference type="ChEBI" id="CHEBI:46858"/>
        <dbReference type="ChEBI" id="CHEBI:58339"/>
        <dbReference type="ChEBI" id="CHEBI:58343"/>
        <dbReference type="ChEBI" id="CHEBI:65286"/>
        <dbReference type="EC" id="2.8.2.20"/>
    </reaction>
</comment>
<evidence type="ECO:0000256" key="5">
    <source>
        <dbReference type="RuleBase" id="RU365018"/>
    </source>
</evidence>
<dbReference type="InterPro" id="IPR027417">
    <property type="entry name" value="P-loop_NTPase"/>
</dbReference>
<dbReference type="Pfam" id="PF13469">
    <property type="entry name" value="Sulfotransfer_3"/>
    <property type="match status" value="1"/>
</dbReference>